<dbReference type="OrthoDB" id="10506281at2759"/>
<dbReference type="InterPro" id="IPR006373">
    <property type="entry name" value="VSA_Rifin"/>
</dbReference>
<name>A0A2P9DSV0_PLARE</name>
<keyword evidence="1" id="KW-1133">Transmembrane helix</keyword>
<dbReference type="NCBIfam" id="TIGR01477">
    <property type="entry name" value="RIFIN"/>
    <property type="match status" value="1"/>
</dbReference>
<dbReference type="InterPro" id="IPR011992">
    <property type="entry name" value="EF-hand-dom_pair"/>
</dbReference>
<evidence type="ECO:0000256" key="2">
    <source>
        <dbReference type="SAM" id="SignalP"/>
    </source>
</evidence>
<reference evidence="3 4" key="1">
    <citation type="submission" date="2016-09" db="EMBL/GenBank/DDBJ databases">
        <authorList>
            <consortium name="Pathogen Informatics"/>
        </authorList>
    </citation>
    <scope>NUCLEOTIDE SEQUENCE [LARGE SCALE GENOMIC DNA]</scope>
</reference>
<accession>A0A2P9DSV0</accession>
<protein>
    <submittedName>
        <fullName evidence="3">Rifin PIR protein, putative</fullName>
    </submittedName>
</protein>
<keyword evidence="2" id="KW-0732">Signal</keyword>
<sequence>MKVHYINILLFALPLDILVSYPHKKTSITKRHTQPNRSLCECELYAPVNYGNDPQMKKIMENFNKQTQQRFHEYDDCMQEKRRRCKDKCDKEIQKIILKDKLEKQMEEQLTTLETKIDTNDIPTCVCEKSMADKMEKDCLRCGYGLGTVAPTVGLLGTVAVGAWKNTKIAAAIKAAEKAGAAAGKIAGESKGMEVVIDFLEQSVVKDLLPGIWEKISNIDHFSEVTKFAVDIYTQKKTVCSLADTSNGNGPMCHKFEIGFDLKDLITGDPKGAPNATPIKEMLEKVVAGAEQAAANETANVTASKTAAAIETNTGVVQTAIYDWYATIGYSVLTIIITVLIMVIIYKILRYRRKKKMKKKLQYIKLLEE</sequence>
<organism evidence="3 4">
    <name type="scientific">Plasmodium reichenowi</name>
    <dbReference type="NCBI Taxonomy" id="5854"/>
    <lineage>
        <taxon>Eukaryota</taxon>
        <taxon>Sar</taxon>
        <taxon>Alveolata</taxon>
        <taxon>Apicomplexa</taxon>
        <taxon>Aconoidasida</taxon>
        <taxon>Haemosporida</taxon>
        <taxon>Plasmodiidae</taxon>
        <taxon>Plasmodium</taxon>
        <taxon>Plasmodium (Laverania)</taxon>
    </lineage>
</organism>
<feature type="chain" id="PRO_5015186784" evidence="2">
    <location>
        <begin position="21"/>
        <end position="369"/>
    </location>
</feature>
<gene>
    <name evidence="3" type="ORF">PRG01_0001900</name>
</gene>
<keyword evidence="1" id="KW-0472">Membrane</keyword>
<dbReference type="Proteomes" id="UP000240500">
    <property type="component" value="Unassembled WGS sequence"/>
</dbReference>
<feature type="transmembrane region" description="Helical" evidence="1">
    <location>
        <begin position="324"/>
        <end position="349"/>
    </location>
</feature>
<dbReference type="SUPFAM" id="SSF47473">
    <property type="entry name" value="EF-hand"/>
    <property type="match status" value="1"/>
</dbReference>
<dbReference type="Pfam" id="PF02009">
    <property type="entry name" value="RIFIN"/>
    <property type="match status" value="1"/>
</dbReference>
<feature type="signal peptide" evidence="2">
    <location>
        <begin position="1"/>
        <end position="20"/>
    </location>
</feature>
<proteinExistence type="predicted"/>
<evidence type="ECO:0000313" key="3">
    <source>
        <dbReference type="EMBL" id="SOV84065.1"/>
    </source>
</evidence>
<dbReference type="VEuPathDB" id="PlasmoDB:PRG01_0001900"/>
<evidence type="ECO:0000256" key="1">
    <source>
        <dbReference type="SAM" id="Phobius"/>
    </source>
</evidence>
<dbReference type="EMBL" id="OFAE01000014">
    <property type="protein sequence ID" value="SOV84065.1"/>
    <property type="molecule type" value="Genomic_DNA"/>
</dbReference>
<dbReference type="VEuPathDB" id="PlasmoDB:PRCDC_0059300"/>
<dbReference type="AlphaFoldDB" id="A0A2P9DSV0"/>
<evidence type="ECO:0000313" key="4">
    <source>
        <dbReference type="Proteomes" id="UP000240500"/>
    </source>
</evidence>
<keyword evidence="1" id="KW-0812">Transmembrane</keyword>